<feature type="region of interest" description="Disordered" evidence="1">
    <location>
        <begin position="278"/>
        <end position="321"/>
    </location>
</feature>
<dbReference type="Pfam" id="PF09979">
    <property type="entry name" value="DUF2213"/>
    <property type="match status" value="1"/>
</dbReference>
<accession>A0A6M3M4L9</accession>
<dbReference type="InterPro" id="IPR016913">
    <property type="entry name" value="UCP029215"/>
</dbReference>
<evidence type="ECO:0000256" key="1">
    <source>
        <dbReference type="SAM" id="MobiDB-lite"/>
    </source>
</evidence>
<dbReference type="EMBL" id="MT143757">
    <property type="protein sequence ID" value="QJB02084.1"/>
    <property type="molecule type" value="Genomic_DNA"/>
</dbReference>
<name>A0A6M3M4L9_9ZZZZ</name>
<protein>
    <submittedName>
        <fullName evidence="2">Uncharacterized protein</fullName>
    </submittedName>
</protein>
<feature type="compositionally biased region" description="Acidic residues" evidence="1">
    <location>
        <begin position="343"/>
        <end position="364"/>
    </location>
</feature>
<proteinExistence type="predicted"/>
<reference evidence="2" key="1">
    <citation type="submission" date="2020-03" db="EMBL/GenBank/DDBJ databases">
        <title>The deep terrestrial virosphere.</title>
        <authorList>
            <person name="Holmfeldt K."/>
            <person name="Nilsson E."/>
            <person name="Simone D."/>
            <person name="Lopez-Fernandez M."/>
            <person name="Wu X."/>
            <person name="de Brujin I."/>
            <person name="Lundin D."/>
            <person name="Andersson A."/>
            <person name="Bertilsson S."/>
            <person name="Dopson M."/>
        </authorList>
    </citation>
    <scope>NUCLEOTIDE SEQUENCE</scope>
    <source>
        <strain evidence="2">MM171B01500</strain>
    </source>
</reference>
<dbReference type="AlphaFoldDB" id="A0A6M3M4L9"/>
<feature type="compositionally biased region" description="Basic and acidic residues" evidence="1">
    <location>
        <begin position="386"/>
        <end position="400"/>
    </location>
</feature>
<sequence length="526" mass="58433">MPLTEKGEKIMAEMVKEYGEEKAKEVFYASKNAGKITGVDEEAIPDNIKQHFYITSHLSENIDETPEGYLLCTSVPVTRIGEFLYKGNELIGEDGKSLVEASADGVVRIQRDEDQVFSPTAIASLLGKSLTMDHPDGFVGPENWQKLTHGIVQNVRRGDNGNGDFLLADILVTTEEAIKAIKDGQREISLGYDAQYEDAGGGMGKQKDLIFNHCALVAKGRAGSRCRISDDVKACTGCGKCTCGDKNNIGQEEDMTVKEFKSRFMKFFDSLEDETEEEKAARLAKEKEATDKKTKDQSEEEEAAKKRAEEEEAAKTKDQDASIADLEARLKRIEDMLAELLSEEAETGDEDPLPLEIKDEDGEEEAKKKEEEVKKKEAEDAEEEEIKAAEEKEEEEKKTTDAAWPELISRADILVPGIRLSKPTKDHLKELDEIKIDVLKKAVSGGDKEVLSPLLGKKKFRMMTTDALDIAFVAASEMVATKRNEKIQVKDGAKLKVHDFASARSVAEINKANKDFYGEKIFVEKS</sequence>
<evidence type="ECO:0000313" key="2">
    <source>
        <dbReference type="EMBL" id="QJB02084.1"/>
    </source>
</evidence>
<gene>
    <name evidence="2" type="ORF">MM171B01500_0002</name>
</gene>
<organism evidence="2">
    <name type="scientific">viral metagenome</name>
    <dbReference type="NCBI Taxonomy" id="1070528"/>
    <lineage>
        <taxon>unclassified sequences</taxon>
        <taxon>metagenomes</taxon>
        <taxon>organismal metagenomes</taxon>
    </lineage>
</organism>
<feature type="compositionally biased region" description="Basic and acidic residues" evidence="1">
    <location>
        <begin position="365"/>
        <end position="378"/>
    </location>
</feature>
<feature type="region of interest" description="Disordered" evidence="1">
    <location>
        <begin position="343"/>
        <end position="401"/>
    </location>
</feature>